<reference evidence="9 10" key="1">
    <citation type="journal article" date="2019" name="Int. J. Syst. Evol. Microbiol.">
        <title>The Global Catalogue of Microorganisms (GCM) 10K type strain sequencing project: providing services to taxonomists for standard genome sequencing and annotation.</title>
        <authorList>
            <consortium name="The Broad Institute Genomics Platform"/>
            <consortium name="The Broad Institute Genome Sequencing Center for Infectious Disease"/>
            <person name="Wu L."/>
            <person name="Ma J."/>
        </authorList>
    </citation>
    <scope>NUCLEOTIDE SEQUENCE [LARGE SCALE GENOMIC DNA]</scope>
    <source>
        <strain evidence="9 10">JCM 11117</strain>
    </source>
</reference>
<feature type="transmembrane region" description="Helical" evidence="7">
    <location>
        <begin position="274"/>
        <end position="294"/>
    </location>
</feature>
<feature type="transmembrane region" description="Helical" evidence="7">
    <location>
        <begin position="120"/>
        <end position="140"/>
    </location>
</feature>
<dbReference type="InterPro" id="IPR020846">
    <property type="entry name" value="MFS_dom"/>
</dbReference>
<evidence type="ECO:0000256" key="4">
    <source>
        <dbReference type="ARBA" id="ARBA00022692"/>
    </source>
</evidence>
<keyword evidence="6 7" id="KW-0472">Membrane</keyword>
<dbReference type="InterPro" id="IPR005828">
    <property type="entry name" value="MFS_sugar_transport-like"/>
</dbReference>
<keyword evidence="10" id="KW-1185">Reference proteome</keyword>
<dbReference type="Proteomes" id="UP001499967">
    <property type="component" value="Unassembled WGS sequence"/>
</dbReference>
<dbReference type="PANTHER" id="PTHR43045">
    <property type="entry name" value="SHIKIMATE TRANSPORTER"/>
    <property type="match status" value="1"/>
</dbReference>
<keyword evidence="2" id="KW-0813">Transport</keyword>
<dbReference type="SUPFAM" id="SSF103473">
    <property type="entry name" value="MFS general substrate transporter"/>
    <property type="match status" value="1"/>
</dbReference>
<feature type="transmembrane region" description="Helical" evidence="7">
    <location>
        <begin position="306"/>
        <end position="325"/>
    </location>
</feature>
<comment type="subcellular location">
    <subcellularLocation>
        <location evidence="1">Cell membrane</location>
        <topology evidence="1">Multi-pass membrane protein</topology>
    </subcellularLocation>
</comment>
<dbReference type="InterPro" id="IPR036259">
    <property type="entry name" value="MFS_trans_sf"/>
</dbReference>
<feature type="transmembrane region" description="Helical" evidence="7">
    <location>
        <begin position="331"/>
        <end position="351"/>
    </location>
</feature>
<evidence type="ECO:0000256" key="6">
    <source>
        <dbReference type="ARBA" id="ARBA00023136"/>
    </source>
</evidence>
<gene>
    <name evidence="9" type="ORF">GCM10009559_13760</name>
</gene>
<dbReference type="PROSITE" id="PS50850">
    <property type="entry name" value="MFS"/>
    <property type="match status" value="1"/>
</dbReference>
<dbReference type="EMBL" id="BAAAHP010000036">
    <property type="protein sequence ID" value="GAA0927720.1"/>
    <property type="molecule type" value="Genomic_DNA"/>
</dbReference>
<keyword evidence="5 7" id="KW-1133">Transmembrane helix</keyword>
<feature type="transmembrane region" description="Helical" evidence="7">
    <location>
        <begin position="398"/>
        <end position="419"/>
    </location>
</feature>
<evidence type="ECO:0000256" key="5">
    <source>
        <dbReference type="ARBA" id="ARBA00022989"/>
    </source>
</evidence>
<feature type="transmembrane region" description="Helical" evidence="7">
    <location>
        <begin position="186"/>
        <end position="205"/>
    </location>
</feature>
<accession>A0ABN1PG77</accession>
<evidence type="ECO:0000256" key="3">
    <source>
        <dbReference type="ARBA" id="ARBA00022475"/>
    </source>
</evidence>
<comment type="caution">
    <text evidence="9">The sequence shown here is derived from an EMBL/GenBank/DDBJ whole genome shotgun (WGS) entry which is preliminary data.</text>
</comment>
<feature type="transmembrane region" description="Helical" evidence="7">
    <location>
        <begin position="51"/>
        <end position="75"/>
    </location>
</feature>
<dbReference type="Gene3D" id="1.20.1250.20">
    <property type="entry name" value="MFS general substrate transporter like domains"/>
    <property type="match status" value="2"/>
</dbReference>
<evidence type="ECO:0000256" key="2">
    <source>
        <dbReference type="ARBA" id="ARBA00022448"/>
    </source>
</evidence>
<evidence type="ECO:0000259" key="8">
    <source>
        <dbReference type="PROSITE" id="PS50850"/>
    </source>
</evidence>
<sequence length="437" mass="45124">MSEPTPGRVSTWRVASASFAGTTVEYYDFAIYGTAAALVFPELFFPEADPFVGTLASFGTFAAGFLARPVGGVLFGHFGDRVGRKRMLVITLVLMGVATTAIGLLPGYAAAGALAPTLLIVLRLAQGIAFGGEWGGAVLLAYEYAPPDRRGFFASLPQTGPAAGVLLGNLAFLPVAALPDDELLSWGWRVPFLASIVLIAIGIVVRLRIAESPEFVAVQEAGAEARVPLVEVLRHNLREVLLVCGGFLGFGALSIVAATFLLNHATVTLGVDRFAVITAILIANVVQLGVVPLSGWMADRYGARPVVLTGAVASIVGIFVLVGAVETRDVGLITLGYVLGFGLLYCIGYGAQPSVYAGAFDARVRYTGMSLGFQLATVLGSAVGPGVSAIVLQATGQPYAVAAYVGAMLVISLVCLAVLTGRPRPAAVPAALSGRGA</sequence>
<organism evidence="9 10">
    <name type="scientific">Pseudonocardia zijingensis</name>
    <dbReference type="NCBI Taxonomy" id="153376"/>
    <lineage>
        <taxon>Bacteria</taxon>
        <taxon>Bacillati</taxon>
        <taxon>Actinomycetota</taxon>
        <taxon>Actinomycetes</taxon>
        <taxon>Pseudonocardiales</taxon>
        <taxon>Pseudonocardiaceae</taxon>
        <taxon>Pseudonocardia</taxon>
    </lineage>
</organism>
<evidence type="ECO:0000256" key="1">
    <source>
        <dbReference type="ARBA" id="ARBA00004651"/>
    </source>
</evidence>
<feature type="domain" description="Major facilitator superfamily (MFS) profile" evidence="8">
    <location>
        <begin position="14"/>
        <end position="424"/>
    </location>
</feature>
<proteinExistence type="predicted"/>
<protein>
    <submittedName>
        <fullName evidence="9">MFS transporter</fullName>
    </submittedName>
</protein>
<feature type="transmembrane region" description="Helical" evidence="7">
    <location>
        <begin position="87"/>
        <end position="108"/>
    </location>
</feature>
<name>A0ABN1PG77_9PSEU</name>
<keyword evidence="3" id="KW-1003">Cell membrane</keyword>
<keyword evidence="4 7" id="KW-0812">Transmembrane</keyword>
<evidence type="ECO:0000313" key="9">
    <source>
        <dbReference type="EMBL" id="GAA0927720.1"/>
    </source>
</evidence>
<dbReference type="CDD" id="cd17369">
    <property type="entry name" value="MFS_ShiA_like"/>
    <property type="match status" value="1"/>
</dbReference>
<evidence type="ECO:0000256" key="7">
    <source>
        <dbReference type="SAM" id="Phobius"/>
    </source>
</evidence>
<feature type="transmembrane region" description="Helical" evidence="7">
    <location>
        <begin position="240"/>
        <end position="262"/>
    </location>
</feature>
<evidence type="ECO:0000313" key="10">
    <source>
        <dbReference type="Proteomes" id="UP001499967"/>
    </source>
</evidence>
<feature type="transmembrane region" description="Helical" evidence="7">
    <location>
        <begin position="152"/>
        <end position="174"/>
    </location>
</feature>
<dbReference type="Pfam" id="PF00083">
    <property type="entry name" value="Sugar_tr"/>
    <property type="match status" value="1"/>
</dbReference>
<dbReference type="PANTHER" id="PTHR43045:SF1">
    <property type="entry name" value="SHIKIMATE TRANSPORTER"/>
    <property type="match status" value="1"/>
</dbReference>
<feature type="transmembrane region" description="Helical" evidence="7">
    <location>
        <begin position="371"/>
        <end position="392"/>
    </location>
</feature>
<dbReference type="RefSeq" id="WP_343940125.1">
    <property type="nucleotide sequence ID" value="NZ_BAAAHP010000036.1"/>
</dbReference>